<dbReference type="HOGENOM" id="CLU_042118_0_0_12"/>
<evidence type="ECO:0000256" key="5">
    <source>
        <dbReference type="ARBA" id="ARBA00023235"/>
    </source>
</evidence>
<name>E1RBS6_SEDSS</name>
<dbReference type="EMBL" id="CP002116">
    <property type="protein sequence ID" value="ADK79806.1"/>
    <property type="molecule type" value="Genomic_DNA"/>
</dbReference>
<dbReference type="Gene3D" id="3.40.50.720">
    <property type="entry name" value="NAD(P)-binding Rossmann-like Domain"/>
    <property type="match status" value="3"/>
</dbReference>
<dbReference type="InterPro" id="IPR015899">
    <property type="entry name" value="UDP-GalPyranose_mutase_C"/>
</dbReference>
<keyword evidence="3" id="KW-0285">Flavoprotein</keyword>
<dbReference type="GO" id="GO:0050660">
    <property type="term" value="F:flavin adenine dinucleotide binding"/>
    <property type="evidence" value="ECO:0007669"/>
    <property type="project" value="TreeGrafter"/>
</dbReference>
<dbReference type="Pfam" id="PF13450">
    <property type="entry name" value="NAD_binding_8"/>
    <property type="match status" value="1"/>
</dbReference>
<reference evidence="7 8" key="1">
    <citation type="journal article" date="2010" name="Stand. Genomic Sci.">
        <title>Complete genome sequence of Spirochaeta smaragdinae type strain (SEBR 4228).</title>
        <authorList>
            <person name="Mavromatis K."/>
            <person name="Yasawong M."/>
            <person name="Chertkov O."/>
            <person name="Lapidus A."/>
            <person name="Lucas S."/>
            <person name="Nolan M."/>
            <person name="Del Rio T.G."/>
            <person name="Tice H."/>
            <person name="Cheng J.F."/>
            <person name="Pitluck S."/>
            <person name="Liolios K."/>
            <person name="Ivanova N."/>
            <person name="Tapia R."/>
            <person name="Han C."/>
            <person name="Bruce D."/>
            <person name="Goodwin L."/>
            <person name="Pati A."/>
            <person name="Chen A."/>
            <person name="Palaniappan K."/>
            <person name="Land M."/>
            <person name="Hauser L."/>
            <person name="Chang Y.J."/>
            <person name="Jeffries C.D."/>
            <person name="Detter J.C."/>
            <person name="Rohde M."/>
            <person name="Brambilla E."/>
            <person name="Spring S."/>
            <person name="Goker M."/>
            <person name="Sikorski J."/>
            <person name="Woyke T."/>
            <person name="Bristow J."/>
            <person name="Eisen J.A."/>
            <person name="Markowitz V."/>
            <person name="Hugenholtz P."/>
            <person name="Klenk H.P."/>
            <person name="Kyrpides N.C."/>
        </authorList>
    </citation>
    <scope>NUCLEOTIDE SEQUENCE [LARGE SCALE GENOMIC DNA]</scope>
    <source>
        <strain evidence="8">DSM 11293 / JCM 15392 / SEBR 4228</strain>
    </source>
</reference>
<dbReference type="PANTHER" id="PTHR21197">
    <property type="entry name" value="UDP-GALACTOPYRANOSE MUTASE"/>
    <property type="match status" value="1"/>
</dbReference>
<evidence type="ECO:0000313" key="8">
    <source>
        <dbReference type="Proteomes" id="UP000002318"/>
    </source>
</evidence>
<accession>E1RBS6</accession>
<dbReference type="AlphaFoldDB" id="E1RBS6"/>
<organism evidence="7 8">
    <name type="scientific">Sediminispirochaeta smaragdinae (strain DSM 11293 / JCM 15392 / SEBR 4228)</name>
    <name type="common">Spirochaeta smaragdinae</name>
    <dbReference type="NCBI Taxonomy" id="573413"/>
    <lineage>
        <taxon>Bacteria</taxon>
        <taxon>Pseudomonadati</taxon>
        <taxon>Spirochaetota</taxon>
        <taxon>Spirochaetia</taxon>
        <taxon>Spirochaetales</taxon>
        <taxon>Spirochaetaceae</taxon>
        <taxon>Sediminispirochaeta</taxon>
    </lineage>
</organism>
<evidence type="ECO:0000256" key="3">
    <source>
        <dbReference type="ARBA" id="ARBA00022630"/>
    </source>
</evidence>
<comment type="similarity">
    <text evidence="2">Belongs to the UDP-galactopyranose/dTDP-fucopyranose mutase family.</text>
</comment>
<dbReference type="EC" id="5.4.99.9" evidence="7"/>
<dbReference type="SUPFAM" id="SSF54373">
    <property type="entry name" value="FAD-linked reductases, C-terminal domain"/>
    <property type="match status" value="1"/>
</dbReference>
<proteinExistence type="inferred from homology"/>
<keyword evidence="5 7" id="KW-0413">Isomerase</keyword>
<protein>
    <submittedName>
        <fullName evidence="7">UDP-galactopyranose mutase</fullName>
        <ecNumber evidence="7">5.4.99.9</ecNumber>
    </submittedName>
</protein>
<keyword evidence="8" id="KW-1185">Reference proteome</keyword>
<dbReference type="eggNOG" id="COG0562">
    <property type="taxonomic scope" value="Bacteria"/>
</dbReference>
<dbReference type="STRING" id="573413.Spirs_0666"/>
<evidence type="ECO:0000259" key="6">
    <source>
        <dbReference type="Pfam" id="PF03275"/>
    </source>
</evidence>
<dbReference type="Proteomes" id="UP000002318">
    <property type="component" value="Chromosome"/>
</dbReference>
<evidence type="ECO:0000313" key="7">
    <source>
        <dbReference type="EMBL" id="ADK79806.1"/>
    </source>
</evidence>
<evidence type="ECO:0000256" key="1">
    <source>
        <dbReference type="ARBA" id="ARBA00001974"/>
    </source>
</evidence>
<dbReference type="NCBIfam" id="TIGR00031">
    <property type="entry name" value="UDP-GALP_mutase"/>
    <property type="match status" value="1"/>
</dbReference>
<dbReference type="PANTHER" id="PTHR21197:SF0">
    <property type="entry name" value="UDP-GALACTOPYRANOSE MUTASE"/>
    <property type="match status" value="1"/>
</dbReference>
<feature type="domain" description="UDP-galactopyranose mutase C-terminal" evidence="6">
    <location>
        <begin position="154"/>
        <end position="365"/>
    </location>
</feature>
<dbReference type="InterPro" id="IPR004379">
    <property type="entry name" value="UDP-GALP_mutase"/>
</dbReference>
<sequence>MVLDSIDVVVIGAGAAGITAARQAAECGKRVLVIEKRSHIGGHCYDRLDENGIYIHQYGPHIFHTKNRRVWDFLSRFTEWHYYQHRVLGLIDGRLVPIPFNLHSLEALFPKSRQAGLERKLIDTFGFGSRVPIRTLKASDDDELKELSEFIYEKVFLHYTAKQWGVDPEAVDPSVSDRVPVVLSRDDRYFADPFQGIPRAGYTAMFSAMADHPSIHLLLQCDGRDLIRLEAGTIFLEGRPFSGEVIYTGPVDELFASCEGPLPYRSLDIRFEAMDVDRYQEAAVVNYPNNYDFTRITEFKQFQLSPPLGRSVVCREYPCGYEKGRNNPYYVIKNGDTEALFGRYKALADGYSNLHLLGRLAEYRYYDMDKVMESALGLVSSLFMR</sequence>
<dbReference type="GO" id="GO:0008767">
    <property type="term" value="F:UDP-galactopyranose mutase activity"/>
    <property type="evidence" value="ECO:0007669"/>
    <property type="project" value="UniProtKB-EC"/>
</dbReference>
<dbReference type="KEGG" id="ssm:Spirs_0666"/>
<comment type="cofactor">
    <cofactor evidence="1">
        <name>FAD</name>
        <dbReference type="ChEBI" id="CHEBI:57692"/>
    </cofactor>
</comment>
<dbReference type="RefSeq" id="WP_013253270.1">
    <property type="nucleotide sequence ID" value="NC_014364.1"/>
</dbReference>
<evidence type="ECO:0000256" key="4">
    <source>
        <dbReference type="ARBA" id="ARBA00022827"/>
    </source>
</evidence>
<dbReference type="OrthoDB" id="9769600at2"/>
<evidence type="ECO:0000256" key="2">
    <source>
        <dbReference type="ARBA" id="ARBA00009321"/>
    </source>
</evidence>
<dbReference type="GO" id="GO:0005829">
    <property type="term" value="C:cytosol"/>
    <property type="evidence" value="ECO:0007669"/>
    <property type="project" value="TreeGrafter"/>
</dbReference>
<gene>
    <name evidence="7" type="ordered locus">Spirs_0666</name>
</gene>
<keyword evidence="4" id="KW-0274">FAD</keyword>
<dbReference type="SUPFAM" id="SSF51971">
    <property type="entry name" value="Nucleotide-binding domain"/>
    <property type="match status" value="1"/>
</dbReference>
<dbReference type="Pfam" id="PF03275">
    <property type="entry name" value="GLF"/>
    <property type="match status" value="1"/>
</dbReference>